<evidence type="ECO:0000256" key="1">
    <source>
        <dbReference type="ARBA" id="ARBA00009477"/>
    </source>
</evidence>
<keyword evidence="2" id="KW-0813">Transport</keyword>
<name>A0A4S4A4D0_9FLAO</name>
<dbReference type="InterPro" id="IPR051909">
    <property type="entry name" value="MFP_Cation_Efflux"/>
</dbReference>
<dbReference type="NCBIfam" id="TIGR01730">
    <property type="entry name" value="RND_mfp"/>
    <property type="match status" value="1"/>
</dbReference>
<dbReference type="Proteomes" id="UP000307507">
    <property type="component" value="Unassembled WGS sequence"/>
</dbReference>
<reference evidence="4 5" key="1">
    <citation type="submission" date="2019-04" db="EMBL/GenBank/DDBJ databases">
        <title>Flavobacterium sp. nov. isolated from construction timber.</title>
        <authorList>
            <person name="Lin S.-Y."/>
            <person name="Chang C.-T."/>
            <person name="Young C.-C."/>
        </authorList>
    </citation>
    <scope>NUCLEOTIDE SEQUENCE [LARGE SCALE GENOMIC DNA]</scope>
    <source>
        <strain evidence="4 5">CC-CTC003</strain>
    </source>
</reference>
<comment type="caution">
    <text evidence="4">The sequence shown here is derived from an EMBL/GenBank/DDBJ whole genome shotgun (WGS) entry which is preliminary data.</text>
</comment>
<evidence type="ECO:0000313" key="4">
    <source>
        <dbReference type="EMBL" id="THF53330.1"/>
    </source>
</evidence>
<sequence length="378" mass="41748">MKKYSISIVAFVFLTLISCSKKETETSKEATPPTPGIVKLSAAQVQNAGIKVGQPSEKELSGVLSLQGTVTVPPRSRVDVTFPLGGYIRKTNVMPGMHVKKGQVLAQIEDMQYIQLQQDYLTAKEKYNLTVMEYNRQKELNAKKASSDKLFEQITSERETQRITMTSLGQKLSLLGIDTGRLSTATISKSIAIVSPVNGLVSKVNINIGKYVGPTEMLFELIDMQDVVLSFTAFEKDIAYLQTGQKLDVYTNDQPDRKHRATIAYINHSLNEDRAAEVICKVESYEPALLPGLFVNGTIEVQYKKALTVPEASVVDWKGKKYVFEAQPENHFAMIPVAAGIAQDGLQQIVSDKINSGSKLVIQNAYTLLMKTMNSGEE</sequence>
<dbReference type="PANTHER" id="PTHR30097:SF4">
    <property type="entry name" value="SLR6042 PROTEIN"/>
    <property type="match status" value="1"/>
</dbReference>
<dbReference type="Gene3D" id="2.40.50.100">
    <property type="match status" value="1"/>
</dbReference>
<dbReference type="GO" id="GO:0022857">
    <property type="term" value="F:transmembrane transporter activity"/>
    <property type="evidence" value="ECO:0007669"/>
    <property type="project" value="InterPro"/>
</dbReference>
<evidence type="ECO:0000259" key="3">
    <source>
        <dbReference type="Pfam" id="PF25973"/>
    </source>
</evidence>
<dbReference type="AlphaFoldDB" id="A0A4S4A4D0"/>
<accession>A0A4S4A4D0</accession>
<dbReference type="GO" id="GO:0030313">
    <property type="term" value="C:cell envelope"/>
    <property type="evidence" value="ECO:0007669"/>
    <property type="project" value="TreeGrafter"/>
</dbReference>
<keyword evidence="5" id="KW-1185">Reference proteome</keyword>
<evidence type="ECO:0000256" key="2">
    <source>
        <dbReference type="ARBA" id="ARBA00022448"/>
    </source>
</evidence>
<dbReference type="OrthoDB" id="9814657at2"/>
<gene>
    <name evidence="4" type="ORF">E6C50_03770</name>
</gene>
<dbReference type="InterPro" id="IPR058647">
    <property type="entry name" value="BSH_CzcB-like"/>
</dbReference>
<dbReference type="SUPFAM" id="SSF111369">
    <property type="entry name" value="HlyD-like secretion proteins"/>
    <property type="match status" value="1"/>
</dbReference>
<dbReference type="PROSITE" id="PS51257">
    <property type="entry name" value="PROKAR_LIPOPROTEIN"/>
    <property type="match status" value="1"/>
</dbReference>
<dbReference type="InterPro" id="IPR006143">
    <property type="entry name" value="RND_pump_MFP"/>
</dbReference>
<dbReference type="GO" id="GO:0015679">
    <property type="term" value="P:plasma membrane copper ion transport"/>
    <property type="evidence" value="ECO:0007669"/>
    <property type="project" value="TreeGrafter"/>
</dbReference>
<proteinExistence type="inferred from homology"/>
<dbReference type="Pfam" id="PF25973">
    <property type="entry name" value="BSH_CzcB"/>
    <property type="match status" value="1"/>
</dbReference>
<dbReference type="PANTHER" id="PTHR30097">
    <property type="entry name" value="CATION EFFLUX SYSTEM PROTEIN CUSB"/>
    <property type="match status" value="1"/>
</dbReference>
<dbReference type="Gene3D" id="2.40.30.170">
    <property type="match status" value="1"/>
</dbReference>
<dbReference type="GO" id="GO:0060003">
    <property type="term" value="P:copper ion export"/>
    <property type="evidence" value="ECO:0007669"/>
    <property type="project" value="TreeGrafter"/>
</dbReference>
<organism evidence="4 5">
    <name type="scientific">Flavobacterium supellecticarium</name>
    <dbReference type="NCBI Taxonomy" id="2565924"/>
    <lineage>
        <taxon>Bacteria</taxon>
        <taxon>Pseudomonadati</taxon>
        <taxon>Bacteroidota</taxon>
        <taxon>Flavobacteriia</taxon>
        <taxon>Flavobacteriales</taxon>
        <taxon>Flavobacteriaceae</taxon>
        <taxon>Flavobacterium</taxon>
    </lineage>
</organism>
<evidence type="ECO:0000313" key="5">
    <source>
        <dbReference type="Proteomes" id="UP000307507"/>
    </source>
</evidence>
<protein>
    <submittedName>
        <fullName evidence="4">Efflux RND transporter periplasmic adaptor subunit</fullName>
    </submittedName>
</protein>
<dbReference type="Gene3D" id="2.40.420.20">
    <property type="match status" value="1"/>
</dbReference>
<dbReference type="GO" id="GO:0016020">
    <property type="term" value="C:membrane"/>
    <property type="evidence" value="ECO:0007669"/>
    <property type="project" value="InterPro"/>
</dbReference>
<dbReference type="RefSeq" id="WP_136401853.1">
    <property type="nucleotide sequence ID" value="NZ_SSNZ01000001.1"/>
</dbReference>
<feature type="domain" description="CzcB-like barrel-sandwich hybrid" evidence="3">
    <location>
        <begin position="79"/>
        <end position="222"/>
    </location>
</feature>
<dbReference type="EMBL" id="SSNZ01000001">
    <property type="protein sequence ID" value="THF53330.1"/>
    <property type="molecule type" value="Genomic_DNA"/>
</dbReference>
<comment type="similarity">
    <text evidence="1">Belongs to the membrane fusion protein (MFP) (TC 8.A.1) family.</text>
</comment>